<dbReference type="Pfam" id="PF03732">
    <property type="entry name" value="Retrotrans_gag"/>
    <property type="match status" value="1"/>
</dbReference>
<feature type="domain" description="Retrotransposon gag" evidence="2">
    <location>
        <begin position="119"/>
        <end position="202"/>
    </location>
</feature>
<organism evidence="3 4">
    <name type="scientific">Magallana gigas</name>
    <name type="common">Pacific oyster</name>
    <name type="synonym">Crassostrea gigas</name>
    <dbReference type="NCBI Taxonomy" id="29159"/>
    <lineage>
        <taxon>Eukaryota</taxon>
        <taxon>Metazoa</taxon>
        <taxon>Spiralia</taxon>
        <taxon>Lophotrochozoa</taxon>
        <taxon>Mollusca</taxon>
        <taxon>Bivalvia</taxon>
        <taxon>Autobranchia</taxon>
        <taxon>Pteriomorphia</taxon>
        <taxon>Ostreida</taxon>
        <taxon>Ostreoidea</taxon>
        <taxon>Ostreidae</taxon>
        <taxon>Magallana</taxon>
    </lineage>
</organism>
<accession>A0A8W8NZ55</accession>
<evidence type="ECO:0000259" key="2">
    <source>
        <dbReference type="Pfam" id="PF03732"/>
    </source>
</evidence>
<dbReference type="EnsemblMetazoa" id="G8796.1">
    <property type="protein sequence ID" value="G8796.1:cds"/>
    <property type="gene ID" value="G8796"/>
</dbReference>
<name>A0A8W8NZ55_MAGGI</name>
<feature type="region of interest" description="Disordered" evidence="1">
    <location>
        <begin position="1"/>
        <end position="48"/>
    </location>
</feature>
<sequence length="603" mass="68229">MPTAVNRKPVTRLQARTQLTVTEPSTVDPIQEQEQQPASDIEDSDSEVTLRLPEPTFEQSSPVNQPTATPARQSGMESFIKYYGTFDGSDDNAAYEFLIDLEHYAKAHKLKDEDVVLGFPTLLRGNAKRWFIHSDIDKTNFKRITDAFKSRFLNPSKCSTATLFQQKQRVGENVQDYITSMRATAARLGTPDRQVLEAIMDGFLPEIREKVIMKNPRTLEDLESAAVLSETARSNPAFRTDSSNTCQAGNSKSELQTLVQAMSELIKTQNYSIQAIQSQGGRNFNQRMDFLDNNDVILDFSQNIITLPNCQTVNFLSSTTFDIGIARASKPFTIQPNCITNIPVHLSRVPHNTLCLLEPVTSLQHVTSARVLLKARNGRGVCQLINHTNIPIHLHPKQIVGNMFILVLFYLWLTITVTEADQGVNRINYGVIFEKQGKITPIQNWKHTFYLPLPNLIVQGKPDNNITNPQFAKSVNTIYDIHLDSLKRIATSISNIKKLLPEHGAPKPSRRKRSFLPFFGELSKTLFGTATVDDVNDLKRSIQRIQRQNNLMTTTFEHQMEHFSSFLTSADQRLNNAFEAVELTLPQKRLFVVHMHVTLHLQI</sequence>
<evidence type="ECO:0000313" key="3">
    <source>
        <dbReference type="EnsemblMetazoa" id="G8796.1:cds"/>
    </source>
</evidence>
<keyword evidence="4" id="KW-1185">Reference proteome</keyword>
<dbReference type="Proteomes" id="UP000005408">
    <property type="component" value="Unassembled WGS sequence"/>
</dbReference>
<evidence type="ECO:0000313" key="4">
    <source>
        <dbReference type="Proteomes" id="UP000005408"/>
    </source>
</evidence>
<dbReference type="InterPro" id="IPR036157">
    <property type="entry name" value="dUTPase-like_sf"/>
</dbReference>
<proteinExistence type="predicted"/>
<protein>
    <recommendedName>
        <fullName evidence="2">Retrotransposon gag domain-containing protein</fullName>
    </recommendedName>
</protein>
<dbReference type="PANTHER" id="PTHR33223:SF6">
    <property type="entry name" value="CCHC-TYPE DOMAIN-CONTAINING PROTEIN"/>
    <property type="match status" value="1"/>
</dbReference>
<reference evidence="3" key="1">
    <citation type="submission" date="2022-08" db="UniProtKB">
        <authorList>
            <consortium name="EnsemblMetazoa"/>
        </authorList>
    </citation>
    <scope>IDENTIFICATION</scope>
    <source>
        <strain evidence="3">05x7-T-G4-1.051#20</strain>
    </source>
</reference>
<dbReference type="SUPFAM" id="SSF51283">
    <property type="entry name" value="dUTPase-like"/>
    <property type="match status" value="1"/>
</dbReference>
<evidence type="ECO:0000256" key="1">
    <source>
        <dbReference type="SAM" id="MobiDB-lite"/>
    </source>
</evidence>
<dbReference type="AlphaFoldDB" id="A0A8W8NZ55"/>
<dbReference type="InterPro" id="IPR005162">
    <property type="entry name" value="Retrotrans_gag_dom"/>
</dbReference>
<feature type="compositionally biased region" description="Polar residues" evidence="1">
    <location>
        <begin position="14"/>
        <end position="25"/>
    </location>
</feature>
<dbReference type="PANTHER" id="PTHR33223">
    <property type="entry name" value="CCHC-TYPE DOMAIN-CONTAINING PROTEIN"/>
    <property type="match status" value="1"/>
</dbReference>